<evidence type="ECO:0000313" key="1">
    <source>
        <dbReference type="EMBL" id="MCY0388107.1"/>
    </source>
</evidence>
<protein>
    <submittedName>
        <fullName evidence="1">DUF2795 domain-containing protein</fullName>
    </submittedName>
</protein>
<gene>
    <name evidence="1" type="ORF">OVY01_12840</name>
</gene>
<accession>A0ABT3ZNS0</accession>
<name>A0ABT3ZNS0_9BURK</name>
<evidence type="ECO:0000313" key="2">
    <source>
        <dbReference type="Proteomes" id="UP001082899"/>
    </source>
</evidence>
<sequence>MLHPDGQGSPDSISGDIQTALASVSYPSNKDGIVAAATASGVSNEVVAVLNGLPEKDYPDADAVLRQLG</sequence>
<dbReference type="EMBL" id="JAPMXC010000002">
    <property type="protein sequence ID" value="MCY0388107.1"/>
    <property type="molecule type" value="Genomic_DNA"/>
</dbReference>
<dbReference type="InterPro" id="IPR021527">
    <property type="entry name" value="DUF2795"/>
</dbReference>
<reference evidence="1" key="1">
    <citation type="submission" date="2022-11" db="EMBL/GenBank/DDBJ databases">
        <title>Robbsia betulipollinis sp. nov., isolated from pollen of birch (Betula pendula).</title>
        <authorList>
            <person name="Shi H."/>
            <person name="Ambika Manirajan B."/>
            <person name="Ratering S."/>
            <person name="Geissler-Plaum R."/>
            <person name="Schnell S."/>
        </authorList>
    </citation>
    <scope>NUCLEOTIDE SEQUENCE</scope>
    <source>
        <strain evidence="1">Bb-Pol-6</strain>
    </source>
</reference>
<dbReference type="Pfam" id="PF11387">
    <property type="entry name" value="DUF2795"/>
    <property type="match status" value="1"/>
</dbReference>
<keyword evidence="2" id="KW-1185">Reference proteome</keyword>
<organism evidence="1 2">
    <name type="scientific">Robbsia betulipollinis</name>
    <dbReference type="NCBI Taxonomy" id="2981849"/>
    <lineage>
        <taxon>Bacteria</taxon>
        <taxon>Pseudomonadati</taxon>
        <taxon>Pseudomonadota</taxon>
        <taxon>Betaproteobacteria</taxon>
        <taxon>Burkholderiales</taxon>
        <taxon>Burkholderiaceae</taxon>
        <taxon>Robbsia</taxon>
    </lineage>
</organism>
<comment type="caution">
    <text evidence="1">The sequence shown here is derived from an EMBL/GenBank/DDBJ whole genome shotgun (WGS) entry which is preliminary data.</text>
</comment>
<proteinExistence type="predicted"/>
<dbReference type="Proteomes" id="UP001082899">
    <property type="component" value="Unassembled WGS sequence"/>
</dbReference>